<keyword evidence="8" id="KW-0677">Repeat</keyword>
<keyword evidence="6 17" id="KW-0812">Transmembrane</keyword>
<dbReference type="Pfam" id="PF00005">
    <property type="entry name" value="ABC_tran"/>
    <property type="match status" value="1"/>
</dbReference>
<proteinExistence type="predicted"/>
<evidence type="ECO:0000256" key="9">
    <source>
        <dbReference type="ARBA" id="ARBA00022741"/>
    </source>
</evidence>
<dbReference type="AlphaFoldDB" id="G7L3G4"/>
<dbReference type="GO" id="GO:0016887">
    <property type="term" value="F:ATP hydrolysis activity"/>
    <property type="evidence" value="ECO:0007669"/>
    <property type="project" value="InterPro"/>
</dbReference>
<dbReference type="InterPro" id="IPR052422">
    <property type="entry name" value="Auxin_Ser/Thr_Kinase"/>
</dbReference>
<dbReference type="InterPro" id="IPR008271">
    <property type="entry name" value="Ser/Thr_kinase_AS"/>
</dbReference>
<evidence type="ECO:0000256" key="7">
    <source>
        <dbReference type="ARBA" id="ARBA00022729"/>
    </source>
</evidence>
<evidence type="ECO:0000256" key="16">
    <source>
        <dbReference type="PROSITE-ProRule" id="PRU10141"/>
    </source>
</evidence>
<dbReference type="Gene3D" id="3.80.10.10">
    <property type="entry name" value="Ribonuclease Inhibitor"/>
    <property type="match status" value="2"/>
</dbReference>
<dbReference type="EnsemblPlants" id="AES79270">
    <property type="protein sequence ID" value="AES79270"/>
    <property type="gene ID" value="MTR_7g060570"/>
</dbReference>
<feature type="binding site" evidence="16">
    <location>
        <position position="369"/>
    </location>
    <ligand>
        <name>ATP</name>
        <dbReference type="ChEBI" id="CHEBI:30616"/>
    </ligand>
</feature>
<dbReference type="PROSITE" id="PS51450">
    <property type="entry name" value="LRR"/>
    <property type="match status" value="1"/>
</dbReference>
<evidence type="ECO:0000256" key="17">
    <source>
        <dbReference type="SAM" id="Phobius"/>
    </source>
</evidence>
<dbReference type="PANTHER" id="PTHR47986">
    <property type="entry name" value="OSJNBA0070M12.3 PROTEIN"/>
    <property type="match status" value="1"/>
</dbReference>
<dbReference type="Gene3D" id="3.40.50.300">
    <property type="entry name" value="P-loop containing nucleotide triphosphate hydrolases"/>
    <property type="match status" value="1"/>
</dbReference>
<gene>
    <name evidence="19" type="ordered locus">MTR_7g060570</name>
</gene>
<dbReference type="InterPro" id="IPR001611">
    <property type="entry name" value="Leu-rich_rpt"/>
</dbReference>
<evidence type="ECO:0000313" key="19">
    <source>
        <dbReference type="EMBL" id="AES79270.2"/>
    </source>
</evidence>
<dbReference type="Gene3D" id="3.30.200.20">
    <property type="entry name" value="Phosphorylase Kinase, domain 1"/>
    <property type="match status" value="1"/>
</dbReference>
<keyword evidence="5" id="KW-0808">Transferase</keyword>
<keyword evidence="13 17" id="KW-0472">Membrane</keyword>
<dbReference type="EMBL" id="CM001223">
    <property type="protein sequence ID" value="AES79270.2"/>
    <property type="molecule type" value="Genomic_DNA"/>
</dbReference>
<dbReference type="SUPFAM" id="SSF56112">
    <property type="entry name" value="Protein kinase-like (PK-like)"/>
    <property type="match status" value="1"/>
</dbReference>
<dbReference type="PROSITE" id="PS00107">
    <property type="entry name" value="PROTEIN_KINASE_ATP"/>
    <property type="match status" value="1"/>
</dbReference>
<organism evidence="19 21">
    <name type="scientific">Medicago truncatula</name>
    <name type="common">Barrel medic</name>
    <name type="synonym">Medicago tribuloides</name>
    <dbReference type="NCBI Taxonomy" id="3880"/>
    <lineage>
        <taxon>Eukaryota</taxon>
        <taxon>Viridiplantae</taxon>
        <taxon>Streptophyta</taxon>
        <taxon>Embryophyta</taxon>
        <taxon>Tracheophyta</taxon>
        <taxon>Spermatophyta</taxon>
        <taxon>Magnoliopsida</taxon>
        <taxon>eudicotyledons</taxon>
        <taxon>Gunneridae</taxon>
        <taxon>Pentapetalae</taxon>
        <taxon>rosids</taxon>
        <taxon>fabids</taxon>
        <taxon>Fabales</taxon>
        <taxon>Fabaceae</taxon>
        <taxon>Papilionoideae</taxon>
        <taxon>50 kb inversion clade</taxon>
        <taxon>NPAAA clade</taxon>
        <taxon>Hologalegina</taxon>
        <taxon>IRL clade</taxon>
        <taxon>Trifolieae</taxon>
        <taxon>Medicago</taxon>
    </lineage>
</organism>
<keyword evidence="21" id="KW-1185">Reference proteome</keyword>
<reference evidence="19 21" key="2">
    <citation type="journal article" date="2014" name="BMC Genomics">
        <title>An improved genome release (version Mt4.0) for the model legume Medicago truncatula.</title>
        <authorList>
            <person name="Tang H."/>
            <person name="Krishnakumar V."/>
            <person name="Bidwell S."/>
            <person name="Rosen B."/>
            <person name="Chan A."/>
            <person name="Zhou S."/>
            <person name="Gentzbittel L."/>
            <person name="Childs K.L."/>
            <person name="Yandell M."/>
            <person name="Gundlach H."/>
            <person name="Mayer K.F."/>
            <person name="Schwartz D.C."/>
            <person name="Town C.D."/>
        </authorList>
    </citation>
    <scope>GENOME REANNOTATION</scope>
    <source>
        <strain evidence="20 21">cv. Jemalong A17</strain>
    </source>
</reference>
<dbReference type="Gene3D" id="1.10.510.10">
    <property type="entry name" value="Transferase(Phosphotransferase) domain 1"/>
    <property type="match status" value="1"/>
</dbReference>
<dbReference type="InterPro" id="IPR011009">
    <property type="entry name" value="Kinase-like_dom_sf"/>
</dbReference>
<dbReference type="GO" id="GO:0140359">
    <property type="term" value="F:ABC-type transporter activity"/>
    <property type="evidence" value="ECO:0007669"/>
    <property type="project" value="InterPro"/>
</dbReference>
<dbReference type="GO" id="GO:0016020">
    <property type="term" value="C:membrane"/>
    <property type="evidence" value="ECO:0007669"/>
    <property type="project" value="UniProtKB-SubCell"/>
</dbReference>
<dbReference type="PROSITE" id="PS50011">
    <property type="entry name" value="PROTEIN_KINASE_DOM"/>
    <property type="match status" value="1"/>
</dbReference>
<evidence type="ECO:0000256" key="3">
    <source>
        <dbReference type="ARBA" id="ARBA00022527"/>
    </source>
</evidence>
<evidence type="ECO:0000313" key="21">
    <source>
        <dbReference type="Proteomes" id="UP000002051"/>
    </source>
</evidence>
<dbReference type="GO" id="GO:0005524">
    <property type="term" value="F:ATP binding"/>
    <property type="evidence" value="ECO:0007669"/>
    <property type="project" value="UniProtKB-UniRule"/>
</dbReference>
<name>G7L3G4_MEDTR</name>
<evidence type="ECO:0000256" key="4">
    <source>
        <dbReference type="ARBA" id="ARBA00022614"/>
    </source>
</evidence>
<sequence>MFNLLPSLDRVVLSHNNNLSGLLPLSLGNSNVTCLRLNNQGVDDGFSGSITIIASMRLLSQAWLNGNHLSDSIPASFASTKLSDLQLRSNYLTGLVPRSLFNLISLKEISLDYNLLEGPVPMFDKHIKATWESNNFCRSDVGPSDPQVTIFFVIFESFGISGNPLLLGGNDVCTNVTTLIKCQRGKVVSLDLALGIQYQLVLNGTISPAFSNLTSLVNLNLSGNNLTSPIPEILTTLPHLKLLDVSNNNLSGPIPKFPSKVKVITRGNVLLGQYATSPNGNQSKTTRLCIILIKMYPTLIQRGMFKETVNPNKLKVEDFNERCNLSPIKQYSYADVQKMTNSFKEKLGEGGFAVVYKASLPDGRPVAVKIINDGKADGQDFMNELDSISRTAHVNIVSLLGFCCEHKIALIYEFMTKGSLDKFIMNTGLPDGICSLDRNTMCKIAIGIAKGLDYLHQGCASRIVHLDIKPHNILLDDDFCPKIADFGLAKICQKNVSAMSGVGGTRGYMAPEIFDKHKVSEKSDIYSYGMLIIDMIGRRYNNNAGGSDNSEYFPDWIYNDLQQGNNLVNSFEISEEENDIIRKITMVCLWCIQFKASDRPSSGKVVQMLQGSLESIPFPRKPSLYSQEVPSFPSPSSSSFIDSKSASLLKTGSIKSDRFVSCRYENGIEDMLLCMFVGGKKHSVNPDYILKVLGESTVLMALLQPAPKTFELFDDLVLLSEGHVIYEGPSWILRVPYSVIEAVIWAAVVYYSVDLFFRYMFILFVVRQIALGLFGMMASIARDMVLANTFGSAALLIIFLLGGYIVTPYLWTRNQVPKHQARVKNNKKVKNYLAWRAKWRATPGSSRILRHKDGQGELFRLARNWRDERRAAPGSSRVLRHKDGQGQRFRPAKKWRAEWREVPGSLKKQGKSNSRWQEILSPGEIRRPTHWVSEVFSPGVLTALVGSSGARKTTIIDVLAGRKTGGYIKGDIKISGYPKEQQTFARISGYDEQNDIHSPQVTIEESLWFSASLRLPKEISIDKRHEFVEQVMKLVELDSLRYALVGMPGSSGWYAVELAANPSIIFMDEPNLDLMHVQHIDIFEAFDELLLMKRGGQVIYGDKLGNHWCPPIPSGYNPATWVLEVTTPAVEERIGSDFAEIYKNSAQFRCNAGEIWYE</sequence>
<keyword evidence="9 16" id="KW-0547">Nucleotide-binding</keyword>
<dbReference type="FunFam" id="1.10.510.10:FF:000590">
    <property type="entry name" value="PR5-like receptor kinase"/>
    <property type="match status" value="1"/>
</dbReference>
<evidence type="ECO:0000256" key="6">
    <source>
        <dbReference type="ARBA" id="ARBA00022692"/>
    </source>
</evidence>
<reference evidence="20" key="3">
    <citation type="submission" date="2015-04" db="UniProtKB">
        <authorList>
            <consortium name="EnsemblPlants"/>
        </authorList>
    </citation>
    <scope>IDENTIFICATION</scope>
    <source>
        <strain evidence="20">cv. Jemalong A17</strain>
    </source>
</reference>
<keyword evidence="4" id="KW-0433">Leucine-rich repeat</keyword>
<evidence type="ECO:0000256" key="5">
    <source>
        <dbReference type="ARBA" id="ARBA00022679"/>
    </source>
</evidence>
<keyword evidence="11 16" id="KW-0067">ATP-binding</keyword>
<dbReference type="PANTHER" id="PTHR47986:SF10">
    <property type="entry name" value="RECEPTOR-LIKE KINASE TMK4"/>
    <property type="match status" value="1"/>
</dbReference>
<dbReference type="InterPro" id="IPR027417">
    <property type="entry name" value="P-loop_NTPase"/>
</dbReference>
<keyword evidence="14" id="KW-0675">Receptor</keyword>
<comment type="subcellular location">
    <subcellularLocation>
        <location evidence="1">Membrane</location>
        <topology evidence="1">Multi-pass membrane protein</topology>
    </subcellularLocation>
    <subcellularLocation>
        <location evidence="2">Membrane</location>
        <topology evidence="2">Single-pass type I membrane protein</topology>
    </subcellularLocation>
</comment>
<keyword evidence="7" id="KW-0732">Signal</keyword>
<dbReference type="InterPro" id="IPR032675">
    <property type="entry name" value="LRR_dom_sf"/>
</dbReference>
<evidence type="ECO:0000256" key="11">
    <source>
        <dbReference type="ARBA" id="ARBA00022840"/>
    </source>
</evidence>
<evidence type="ECO:0000256" key="14">
    <source>
        <dbReference type="ARBA" id="ARBA00023170"/>
    </source>
</evidence>
<dbReference type="PROSITE" id="PS00108">
    <property type="entry name" value="PROTEIN_KINASE_ST"/>
    <property type="match status" value="1"/>
</dbReference>
<dbReference type="InterPro" id="IPR000719">
    <property type="entry name" value="Prot_kinase_dom"/>
</dbReference>
<dbReference type="FunFam" id="3.80.10.10:FF:000129">
    <property type="entry name" value="Leucine-rich repeat receptor-like kinase"/>
    <property type="match status" value="1"/>
</dbReference>
<feature type="domain" description="Protein kinase" evidence="18">
    <location>
        <begin position="341"/>
        <end position="613"/>
    </location>
</feature>
<dbReference type="PaxDb" id="3880-AES79270"/>
<accession>G7L3G4</accession>
<dbReference type="InterPro" id="IPR013525">
    <property type="entry name" value="ABC2_TM"/>
</dbReference>
<protein>
    <submittedName>
        <fullName evidence="19">Tyrosine kinase family protein</fullName>
    </submittedName>
</protein>
<keyword evidence="3" id="KW-0723">Serine/threonine-protein kinase</keyword>
<evidence type="ECO:0000256" key="8">
    <source>
        <dbReference type="ARBA" id="ARBA00022737"/>
    </source>
</evidence>
<dbReference type="SUPFAM" id="SSF52540">
    <property type="entry name" value="P-loop containing nucleoside triphosphate hydrolases"/>
    <property type="match status" value="1"/>
</dbReference>
<keyword evidence="10 19" id="KW-0418">Kinase</keyword>
<dbReference type="SMART" id="SM00220">
    <property type="entry name" value="S_TKc"/>
    <property type="match status" value="1"/>
</dbReference>
<evidence type="ECO:0000256" key="13">
    <source>
        <dbReference type="ARBA" id="ARBA00023136"/>
    </source>
</evidence>
<reference evidence="19 21" key="1">
    <citation type="journal article" date="2011" name="Nature">
        <title>The Medicago genome provides insight into the evolution of rhizobial symbioses.</title>
        <authorList>
            <person name="Young N.D."/>
            <person name="Debelle F."/>
            <person name="Oldroyd G.E."/>
            <person name="Geurts R."/>
            <person name="Cannon S.B."/>
            <person name="Udvardi M.K."/>
            <person name="Benedito V.A."/>
            <person name="Mayer K.F."/>
            <person name="Gouzy J."/>
            <person name="Schoof H."/>
            <person name="Van de Peer Y."/>
            <person name="Proost S."/>
            <person name="Cook D.R."/>
            <person name="Meyers B.C."/>
            <person name="Spannagl M."/>
            <person name="Cheung F."/>
            <person name="De Mita S."/>
            <person name="Krishnakumar V."/>
            <person name="Gundlach H."/>
            <person name="Zhou S."/>
            <person name="Mudge J."/>
            <person name="Bharti A.K."/>
            <person name="Murray J.D."/>
            <person name="Naoumkina M.A."/>
            <person name="Rosen B."/>
            <person name="Silverstein K.A."/>
            <person name="Tang H."/>
            <person name="Rombauts S."/>
            <person name="Zhao P.X."/>
            <person name="Zhou P."/>
            <person name="Barbe V."/>
            <person name="Bardou P."/>
            <person name="Bechner M."/>
            <person name="Bellec A."/>
            <person name="Berger A."/>
            <person name="Berges H."/>
            <person name="Bidwell S."/>
            <person name="Bisseling T."/>
            <person name="Choisne N."/>
            <person name="Couloux A."/>
            <person name="Denny R."/>
            <person name="Deshpande S."/>
            <person name="Dai X."/>
            <person name="Doyle J.J."/>
            <person name="Dudez A.M."/>
            <person name="Farmer A.D."/>
            <person name="Fouteau S."/>
            <person name="Franken C."/>
            <person name="Gibelin C."/>
            <person name="Gish J."/>
            <person name="Goldstein S."/>
            <person name="Gonzalez A.J."/>
            <person name="Green P.J."/>
            <person name="Hallab A."/>
            <person name="Hartog M."/>
            <person name="Hua A."/>
            <person name="Humphray S.J."/>
            <person name="Jeong D.H."/>
            <person name="Jing Y."/>
            <person name="Jocker A."/>
            <person name="Kenton S.M."/>
            <person name="Kim D.J."/>
            <person name="Klee K."/>
            <person name="Lai H."/>
            <person name="Lang C."/>
            <person name="Lin S."/>
            <person name="Macmil S.L."/>
            <person name="Magdelenat G."/>
            <person name="Matthews L."/>
            <person name="McCorrison J."/>
            <person name="Monaghan E.L."/>
            <person name="Mun J.H."/>
            <person name="Najar F.Z."/>
            <person name="Nicholson C."/>
            <person name="Noirot C."/>
            <person name="O'Bleness M."/>
            <person name="Paule C.R."/>
            <person name="Poulain J."/>
            <person name="Prion F."/>
            <person name="Qin B."/>
            <person name="Qu C."/>
            <person name="Retzel E.F."/>
            <person name="Riddle C."/>
            <person name="Sallet E."/>
            <person name="Samain S."/>
            <person name="Samson N."/>
            <person name="Sanders I."/>
            <person name="Saurat O."/>
            <person name="Scarpelli C."/>
            <person name="Schiex T."/>
            <person name="Segurens B."/>
            <person name="Severin A.J."/>
            <person name="Sherrier D.J."/>
            <person name="Shi R."/>
            <person name="Sims S."/>
            <person name="Singer S.R."/>
            <person name="Sinharoy S."/>
            <person name="Sterck L."/>
            <person name="Viollet A."/>
            <person name="Wang B.B."/>
            <person name="Wang K."/>
            <person name="Wang M."/>
            <person name="Wang X."/>
            <person name="Warfsmann J."/>
            <person name="Weissenbach J."/>
            <person name="White D.D."/>
            <person name="White J.D."/>
            <person name="Wiley G.B."/>
            <person name="Wincker P."/>
            <person name="Xing Y."/>
            <person name="Yang L."/>
            <person name="Yao Z."/>
            <person name="Ying F."/>
            <person name="Zhai J."/>
            <person name="Zhou L."/>
            <person name="Zuber A."/>
            <person name="Denarie J."/>
            <person name="Dixon R.A."/>
            <person name="May G.D."/>
            <person name="Schwartz D.C."/>
            <person name="Rogers J."/>
            <person name="Quetier F."/>
            <person name="Town C.D."/>
            <person name="Roe B.A."/>
        </authorList>
    </citation>
    <scope>NUCLEOTIDE SEQUENCE [LARGE SCALE GENOMIC DNA]</scope>
    <source>
        <strain evidence="19">A17</strain>
        <strain evidence="20 21">cv. Jemalong A17</strain>
    </source>
</reference>
<evidence type="ECO:0000256" key="12">
    <source>
        <dbReference type="ARBA" id="ARBA00022989"/>
    </source>
</evidence>
<dbReference type="Pfam" id="PF00069">
    <property type="entry name" value="Pkinase"/>
    <property type="match status" value="1"/>
</dbReference>
<dbReference type="Proteomes" id="UP000002051">
    <property type="component" value="Unassembled WGS sequence"/>
</dbReference>
<accession>A0A0C3W6M1</accession>
<evidence type="ECO:0000256" key="15">
    <source>
        <dbReference type="ARBA" id="ARBA00023180"/>
    </source>
</evidence>
<evidence type="ECO:0000313" key="20">
    <source>
        <dbReference type="EnsemblPlants" id="AES79270"/>
    </source>
</evidence>
<dbReference type="InterPro" id="IPR003439">
    <property type="entry name" value="ABC_transporter-like_ATP-bd"/>
</dbReference>
<dbReference type="HOGENOM" id="CLU_275625_0_0_1"/>
<keyword evidence="12 17" id="KW-1133">Transmembrane helix</keyword>
<dbReference type="eggNOG" id="KOG0065">
    <property type="taxonomic scope" value="Eukaryota"/>
</dbReference>
<feature type="transmembrane region" description="Helical" evidence="17">
    <location>
        <begin position="793"/>
        <end position="812"/>
    </location>
</feature>
<dbReference type="InterPro" id="IPR017441">
    <property type="entry name" value="Protein_kinase_ATP_BS"/>
</dbReference>
<evidence type="ECO:0000256" key="1">
    <source>
        <dbReference type="ARBA" id="ARBA00004141"/>
    </source>
</evidence>
<keyword evidence="15" id="KW-0325">Glycoprotein</keyword>
<evidence type="ECO:0000256" key="10">
    <source>
        <dbReference type="ARBA" id="ARBA00022777"/>
    </source>
</evidence>
<dbReference type="GO" id="GO:0004674">
    <property type="term" value="F:protein serine/threonine kinase activity"/>
    <property type="evidence" value="ECO:0007669"/>
    <property type="project" value="UniProtKB-KW"/>
</dbReference>
<dbReference type="Pfam" id="PF00560">
    <property type="entry name" value="LRR_1"/>
    <property type="match status" value="2"/>
</dbReference>
<dbReference type="Pfam" id="PF01061">
    <property type="entry name" value="ABC2_membrane"/>
    <property type="match status" value="1"/>
</dbReference>
<dbReference type="SUPFAM" id="SSF52047">
    <property type="entry name" value="RNI-like"/>
    <property type="match status" value="1"/>
</dbReference>
<evidence type="ECO:0000259" key="18">
    <source>
        <dbReference type="PROSITE" id="PS50011"/>
    </source>
</evidence>
<evidence type="ECO:0000256" key="2">
    <source>
        <dbReference type="ARBA" id="ARBA00004479"/>
    </source>
</evidence>